<comment type="caution">
    <text evidence="2">The sequence shown here is derived from an EMBL/GenBank/DDBJ whole genome shotgun (WGS) entry which is preliminary data.</text>
</comment>
<name>A0AA38VPQ0_9PEZI</name>
<evidence type="ECO:0000313" key="2">
    <source>
        <dbReference type="EMBL" id="KAJ9156396.1"/>
    </source>
</evidence>
<accession>A0AA38VPQ0</accession>
<dbReference type="PANTHER" id="PTHR42037">
    <property type="match status" value="1"/>
</dbReference>
<proteinExistence type="predicted"/>
<evidence type="ECO:0000313" key="3">
    <source>
        <dbReference type="Proteomes" id="UP001174694"/>
    </source>
</evidence>
<reference evidence="2" key="1">
    <citation type="submission" date="2022-07" db="EMBL/GenBank/DDBJ databases">
        <title>Fungi with potential for degradation of polypropylene.</title>
        <authorList>
            <person name="Gostincar C."/>
        </authorList>
    </citation>
    <scope>NUCLEOTIDE SEQUENCE</scope>
    <source>
        <strain evidence="2">EXF-13308</strain>
    </source>
</reference>
<dbReference type="Proteomes" id="UP001174694">
    <property type="component" value="Unassembled WGS sequence"/>
</dbReference>
<protein>
    <submittedName>
        <fullName evidence="2">Uncharacterized protein</fullName>
    </submittedName>
</protein>
<feature type="compositionally biased region" description="Polar residues" evidence="1">
    <location>
        <begin position="375"/>
        <end position="394"/>
    </location>
</feature>
<gene>
    <name evidence="2" type="ORF">NKR23_g1159</name>
</gene>
<dbReference type="Pfam" id="PF14441">
    <property type="entry name" value="OTT_1508_deam"/>
    <property type="match status" value="1"/>
</dbReference>
<dbReference type="AlphaFoldDB" id="A0AA38VPQ0"/>
<dbReference type="PANTHER" id="PTHR42037:SF1">
    <property type="match status" value="1"/>
</dbReference>
<feature type="region of interest" description="Disordered" evidence="1">
    <location>
        <begin position="339"/>
        <end position="420"/>
    </location>
</feature>
<keyword evidence="3" id="KW-1185">Reference proteome</keyword>
<organism evidence="2 3">
    <name type="scientific">Pleurostoma richardsiae</name>
    <dbReference type="NCBI Taxonomy" id="41990"/>
    <lineage>
        <taxon>Eukaryota</taxon>
        <taxon>Fungi</taxon>
        <taxon>Dikarya</taxon>
        <taxon>Ascomycota</taxon>
        <taxon>Pezizomycotina</taxon>
        <taxon>Sordariomycetes</taxon>
        <taxon>Sordariomycetidae</taxon>
        <taxon>Calosphaeriales</taxon>
        <taxon>Pleurostomataceae</taxon>
        <taxon>Pleurostoma</taxon>
    </lineage>
</organism>
<dbReference type="EMBL" id="JANBVO010000002">
    <property type="protein sequence ID" value="KAJ9156396.1"/>
    <property type="molecule type" value="Genomic_DNA"/>
</dbReference>
<feature type="compositionally biased region" description="Acidic residues" evidence="1">
    <location>
        <begin position="365"/>
        <end position="374"/>
    </location>
</feature>
<feature type="compositionally biased region" description="Basic and acidic residues" evidence="1">
    <location>
        <begin position="339"/>
        <end position="362"/>
    </location>
</feature>
<dbReference type="InterPro" id="IPR027796">
    <property type="entry name" value="OTT_1508_deam-like"/>
</dbReference>
<evidence type="ECO:0000256" key="1">
    <source>
        <dbReference type="SAM" id="MobiDB-lite"/>
    </source>
</evidence>
<sequence length="420" mass="47768">MENDTLLSNAQAFRSFVNKLAQVCDNRQGGSTVTALVVLQGHGGPEFIIGSNQREEFDLADTQDFVQRLLELVAKNPLQLKRKPLLKRVLWSILLFNIPRVEAYLDYLLRYLGECIADCARQRLQDTEILETELHNIKAKASFSRDIVTSEQTRDKFLSDCESLIKAIVVIKGSKVEATIVQKAKDGDFASSEPWSAAIIRAMTPEDEDSAFYLAQAEDLQKFNLDGLIKKKIQNKKWRPYVHAEILVHSYLMERGIQHSRKYWNGWKYIGSSKPACRLCSYYFQDHKDRVQVRSSHLNLYASWRLPDVYADQGPIAEQERQELLEKIIDRVQEDVKRTLDEKIPHGKNHDSNTHSRLHDYFQPDSDDCEDGSDTELNFSDTSLSVDGTATSPSVHGDEESGSLQDDLVDKNDEEGGVAV</sequence>